<organism evidence="2 3">
    <name type="scientific">Paenibacillus vortex V453</name>
    <dbReference type="NCBI Taxonomy" id="715225"/>
    <lineage>
        <taxon>Bacteria</taxon>
        <taxon>Bacillati</taxon>
        <taxon>Bacillota</taxon>
        <taxon>Bacilli</taxon>
        <taxon>Bacillales</taxon>
        <taxon>Paenibacillaceae</taxon>
        <taxon>Paenibacillus</taxon>
    </lineage>
</organism>
<protein>
    <submittedName>
        <fullName evidence="2">Uncharacterized protein</fullName>
    </submittedName>
</protein>
<feature type="transmembrane region" description="Helical" evidence="1">
    <location>
        <begin position="39"/>
        <end position="58"/>
    </location>
</feature>
<evidence type="ECO:0000313" key="3">
    <source>
        <dbReference type="Proteomes" id="UP000003094"/>
    </source>
</evidence>
<keyword evidence="3" id="KW-1185">Reference proteome</keyword>
<proteinExistence type="predicted"/>
<reference evidence="2 3" key="1">
    <citation type="journal article" date="2010" name="BMC Genomics">
        <title>Genome sequence of the pattern forming Paenibacillus vortex bacterium reveals potential for thriving in complex environments.</title>
        <authorList>
            <person name="Sirota-Madi A."/>
            <person name="Olender T."/>
            <person name="Helman Y."/>
            <person name="Ingham C."/>
            <person name="Brainis I."/>
            <person name="Roth D."/>
            <person name="Hagi E."/>
            <person name="Brodsky L."/>
            <person name="Leshkowitz D."/>
            <person name="Galatenko V."/>
            <person name="Nikolaev V."/>
            <person name="Mugasimangalam R.C."/>
            <person name="Bransburg-Zabary S."/>
            <person name="Gutnick D.L."/>
            <person name="Lancet D."/>
            <person name="Ben-Jacob E."/>
        </authorList>
    </citation>
    <scope>NUCLEOTIDE SEQUENCE [LARGE SCALE GENOMIC DNA]</scope>
    <source>
        <strain evidence="2 3">V453</strain>
    </source>
</reference>
<keyword evidence="1" id="KW-1133">Transmembrane helix</keyword>
<dbReference type="KEGG" id="pvo:PVOR_08905"/>
<comment type="caution">
    <text evidence="2">The sequence shown here is derived from an EMBL/GenBank/DDBJ whole genome shotgun (WGS) entry which is preliminary data.</text>
</comment>
<accession>A0A2R9SYG3</accession>
<dbReference type="EMBL" id="ADHJ01000014">
    <property type="protein sequence ID" value="EFU42381.1"/>
    <property type="molecule type" value="Genomic_DNA"/>
</dbReference>
<sequence>MDILLKCPERIAAWGIYLCPGYPLTAWALRLFSRMRHRFFLYLISVCWIFGFAKDLPIKDKAAIEP</sequence>
<evidence type="ECO:0000313" key="2">
    <source>
        <dbReference type="EMBL" id="EFU42381.1"/>
    </source>
</evidence>
<dbReference type="AlphaFoldDB" id="A0A2R9SYG3"/>
<evidence type="ECO:0000256" key="1">
    <source>
        <dbReference type="SAM" id="Phobius"/>
    </source>
</evidence>
<keyword evidence="1" id="KW-0472">Membrane</keyword>
<gene>
    <name evidence="2" type="ORF">PVOR_08905</name>
</gene>
<dbReference type="Proteomes" id="UP000003094">
    <property type="component" value="Unassembled WGS sequence"/>
</dbReference>
<name>A0A2R9SYG3_9BACL</name>
<keyword evidence="1" id="KW-0812">Transmembrane</keyword>
<feature type="transmembrane region" description="Helical" evidence="1">
    <location>
        <begin position="12"/>
        <end position="32"/>
    </location>
</feature>